<evidence type="ECO:0000256" key="1">
    <source>
        <dbReference type="SAM" id="MobiDB-lite"/>
    </source>
</evidence>
<dbReference type="PANTHER" id="PTHR15854:SF4">
    <property type="entry name" value="PEROXYNITRITE ISOMERASE THAP4"/>
    <property type="match status" value="1"/>
</dbReference>
<evidence type="ECO:0000313" key="3">
    <source>
        <dbReference type="EMBL" id="MPN35550.1"/>
    </source>
</evidence>
<proteinExistence type="inferred from homology"/>
<evidence type="ECO:0000259" key="2">
    <source>
        <dbReference type="Pfam" id="PF08768"/>
    </source>
</evidence>
<sequence>MRGSASRPGLDDVPVLGDAPRGIEGSRYDPGMELTPNLVPLARLVGTWAGEGVGEYPTVASFPYHEEITFAFVGKPFLVYTQRTRSADGRPLHMETGYLRHTGDGHVEFVLALPTGQVELAEGTLRSDDDGLSLELDARVWSTSTAKDVSASKRTYRIVGDTLDTVLDMEAVGQPMARHLASRLVRQA</sequence>
<name>A0A645HA05_9ZZZZ</name>
<dbReference type="CDD" id="cd07828">
    <property type="entry name" value="lipocalin_heme-bd-THAP4-like"/>
    <property type="match status" value="1"/>
</dbReference>
<dbReference type="EMBL" id="VSSQ01089206">
    <property type="protein sequence ID" value="MPN35550.1"/>
    <property type="molecule type" value="Genomic_DNA"/>
</dbReference>
<feature type="region of interest" description="Disordered" evidence="1">
    <location>
        <begin position="1"/>
        <end position="28"/>
    </location>
</feature>
<protein>
    <recommendedName>
        <fullName evidence="2">THAP4-like heme-binding domain-containing protein</fullName>
    </recommendedName>
</protein>
<comment type="caution">
    <text evidence="3">The sequence shown here is derived from an EMBL/GenBank/DDBJ whole genome shotgun (WGS) entry which is preliminary data.</text>
</comment>
<reference evidence="3" key="1">
    <citation type="submission" date="2019-08" db="EMBL/GenBank/DDBJ databases">
        <authorList>
            <person name="Kucharzyk K."/>
            <person name="Murdoch R.W."/>
            <person name="Higgins S."/>
            <person name="Loffler F."/>
        </authorList>
    </citation>
    <scope>NUCLEOTIDE SEQUENCE</scope>
</reference>
<feature type="domain" description="THAP4-like heme-binding" evidence="2">
    <location>
        <begin position="37"/>
        <end position="186"/>
    </location>
</feature>
<dbReference type="AlphaFoldDB" id="A0A645HA05"/>
<dbReference type="InterPro" id="IPR045165">
    <property type="entry name" value="Nitrobindin"/>
</dbReference>
<dbReference type="Gene3D" id="2.40.128.20">
    <property type="match status" value="1"/>
</dbReference>
<dbReference type="InterPro" id="IPR022939">
    <property type="entry name" value="Nb(III)_bact/plant"/>
</dbReference>
<dbReference type="SUPFAM" id="SSF50814">
    <property type="entry name" value="Lipocalins"/>
    <property type="match status" value="1"/>
</dbReference>
<dbReference type="HAMAP" id="MF_01297">
    <property type="entry name" value="nitrobindin"/>
    <property type="match status" value="1"/>
</dbReference>
<dbReference type="PANTHER" id="PTHR15854">
    <property type="entry name" value="THAP4 PROTEIN"/>
    <property type="match status" value="1"/>
</dbReference>
<dbReference type="InterPro" id="IPR012674">
    <property type="entry name" value="Calycin"/>
</dbReference>
<organism evidence="3">
    <name type="scientific">bioreactor metagenome</name>
    <dbReference type="NCBI Taxonomy" id="1076179"/>
    <lineage>
        <taxon>unclassified sequences</taxon>
        <taxon>metagenomes</taxon>
        <taxon>ecological metagenomes</taxon>
    </lineage>
</organism>
<dbReference type="InterPro" id="IPR014878">
    <property type="entry name" value="THAP4-like_heme-bd"/>
</dbReference>
<dbReference type="Pfam" id="PF08768">
    <property type="entry name" value="THAP4_heme-bd"/>
    <property type="match status" value="1"/>
</dbReference>
<gene>
    <name evidence="3" type="ORF">SDC9_183048</name>
</gene>
<accession>A0A645HA05</accession>